<evidence type="ECO:0000256" key="6">
    <source>
        <dbReference type="ARBA" id="ARBA00022553"/>
    </source>
</evidence>
<dbReference type="InterPro" id="IPR019012">
    <property type="entry name" value="RNA_cap_Gua-N2-MeTrfase"/>
</dbReference>
<keyword evidence="24" id="KW-1185">Reference proteome</keyword>
<comment type="function">
    <text evidence="19">Catalyzes the 2 serial methylation steps for the conversion of the 7-monomethylguanosine (m(7)G) caps of snRNAs and snoRNAs to a 2,2,7-trimethylguanosine (m(2,2,7)G) cap structure. The enzyme is specific for guanine, and N7 methylation must precede N2 methylation. Hypermethylation of the m7G cap of U snRNAs leads to their concentration in nuclear foci, their colocalization with coilin and the formation of canonical Cajal bodies (CBs). Plays a role in transcriptional regulation.</text>
</comment>
<evidence type="ECO:0000256" key="8">
    <source>
        <dbReference type="ARBA" id="ARBA00022679"/>
    </source>
</evidence>
<dbReference type="GO" id="GO:0015030">
    <property type="term" value="C:Cajal body"/>
    <property type="evidence" value="ECO:0007669"/>
    <property type="project" value="UniProtKB-SubCell"/>
</dbReference>
<evidence type="ECO:0000256" key="10">
    <source>
        <dbReference type="ARBA" id="ARBA00023015"/>
    </source>
</evidence>
<comment type="subunit">
    <text evidence="20">May form homooligomers. Interacts with CREBBP/CBP, EED/WAIT1, EP300/P300, NCOA6/PRIP, PPARBP/PBP and SMN.</text>
</comment>
<dbReference type="AlphaFoldDB" id="A0A162U1L4"/>
<dbReference type="PANTHER" id="PTHR14741">
    <property type="entry name" value="S-ADENOSYLMETHIONINE-DEPENDENT METHYLTRANSFERASE RELATED"/>
    <property type="match status" value="1"/>
</dbReference>
<keyword evidence="10" id="KW-0805">Transcription regulation</keyword>
<keyword evidence="8" id="KW-0808">Transferase</keyword>
<dbReference type="FunFam" id="3.40.50.150:FF:000066">
    <property type="entry name" value="Trimethylguanosine synthase 1"/>
    <property type="match status" value="1"/>
</dbReference>
<evidence type="ECO:0000256" key="22">
    <source>
        <dbReference type="ARBA" id="ARBA00081504"/>
    </source>
</evidence>
<dbReference type="GeneID" id="28989966"/>
<evidence type="ECO:0000256" key="20">
    <source>
        <dbReference type="ARBA" id="ARBA00064494"/>
    </source>
</evidence>
<evidence type="ECO:0000256" key="15">
    <source>
        <dbReference type="ARBA" id="ARBA00048740"/>
    </source>
</evidence>
<dbReference type="PANTHER" id="PTHR14741:SF32">
    <property type="entry name" value="TRIMETHYLGUANOSINE SYNTHASE"/>
    <property type="match status" value="1"/>
</dbReference>
<dbReference type="RefSeq" id="XP_018289623.1">
    <property type="nucleotide sequence ID" value="XM_018429060.1"/>
</dbReference>
<dbReference type="FunCoup" id="A0A162U1L4">
    <property type="interactions" value="305"/>
</dbReference>
<evidence type="ECO:0000256" key="17">
    <source>
        <dbReference type="ARBA" id="ARBA00049075"/>
    </source>
</evidence>
<comment type="catalytic activity">
    <reaction evidence="15">
        <text>a 5'-end (N(7)-methyl 5'-triphosphoguanosine)-ribonucleoside in snoRNA + S-adenosyl-L-methionine = a 5'-end (N(2),N(7)-dimethyl 5'-triphosphoguanosine)-ribonucleoside in snoRNA + S-adenosyl-L-homocysteine + H(+)</text>
        <dbReference type="Rhea" id="RHEA:78475"/>
        <dbReference type="Rhea" id="RHEA-COMP:19086"/>
        <dbReference type="Rhea" id="RHEA-COMP:19088"/>
        <dbReference type="ChEBI" id="CHEBI:15378"/>
        <dbReference type="ChEBI" id="CHEBI:57856"/>
        <dbReference type="ChEBI" id="CHEBI:59789"/>
        <dbReference type="ChEBI" id="CHEBI:156461"/>
        <dbReference type="ChEBI" id="CHEBI:172880"/>
    </reaction>
    <physiologicalReaction direction="left-to-right" evidence="15">
        <dbReference type="Rhea" id="RHEA:78476"/>
    </physiologicalReaction>
</comment>
<keyword evidence="9" id="KW-0949">S-adenosyl-L-methionine</keyword>
<protein>
    <recommendedName>
        <fullName evidence="4">Trimethylguanosine synthase</fullName>
    </recommendedName>
    <alternativeName>
        <fullName evidence="18">Cap-specific guanine-N(2) methyltransferase</fullName>
    </alternativeName>
    <alternativeName>
        <fullName evidence="21">Nuclear receptor coactivator 6-interacting protein</fullName>
    </alternativeName>
    <alternativeName>
        <fullName evidence="22">PRIP-interacting protein with methyltransferase motif</fullName>
    </alternativeName>
</protein>
<evidence type="ECO:0000313" key="23">
    <source>
        <dbReference type="EMBL" id="OAD71583.1"/>
    </source>
</evidence>
<dbReference type="SUPFAM" id="SSF53335">
    <property type="entry name" value="S-adenosyl-L-methionine-dependent methyltransferases"/>
    <property type="match status" value="1"/>
</dbReference>
<evidence type="ECO:0000256" key="16">
    <source>
        <dbReference type="ARBA" id="ARBA00048763"/>
    </source>
</evidence>
<name>A0A162U1L4_PHYB8</name>
<dbReference type="Pfam" id="PF09445">
    <property type="entry name" value="Methyltransf_15"/>
    <property type="match status" value="1"/>
</dbReference>
<proteinExistence type="inferred from homology"/>
<evidence type="ECO:0000256" key="21">
    <source>
        <dbReference type="ARBA" id="ARBA00079339"/>
    </source>
</evidence>
<keyword evidence="12" id="KW-0539">Nucleus</keyword>
<evidence type="ECO:0000256" key="7">
    <source>
        <dbReference type="ARBA" id="ARBA00022603"/>
    </source>
</evidence>
<dbReference type="EMBL" id="KV440985">
    <property type="protein sequence ID" value="OAD71583.1"/>
    <property type="molecule type" value="Genomic_DNA"/>
</dbReference>
<evidence type="ECO:0000256" key="3">
    <source>
        <dbReference type="ARBA" id="ARBA00004604"/>
    </source>
</evidence>
<dbReference type="InterPro" id="IPR029063">
    <property type="entry name" value="SAM-dependent_MTases_sf"/>
</dbReference>
<accession>A0A162U1L4</accession>
<comment type="catalytic activity">
    <reaction evidence="14">
        <text>a 5'-end (N(2),N(7)-dimethyl 5'-triphosphoguanosine)-ribonucleoside in snoRNA + S-adenosyl-L-methionine = a 5'-end (N(2),N(2),N(7)-trimethyl 5'-triphosphoguanosine)-ribonucleoside in snoRNA + S-adenosyl-L-homocysteine + H(+)</text>
        <dbReference type="Rhea" id="RHEA:78507"/>
        <dbReference type="Rhea" id="RHEA-COMP:19088"/>
        <dbReference type="Rhea" id="RHEA-COMP:19090"/>
        <dbReference type="ChEBI" id="CHEBI:15378"/>
        <dbReference type="ChEBI" id="CHEBI:57856"/>
        <dbReference type="ChEBI" id="CHEBI:59789"/>
        <dbReference type="ChEBI" id="CHEBI:167623"/>
        <dbReference type="ChEBI" id="CHEBI:172880"/>
    </reaction>
    <physiologicalReaction direction="left-to-right" evidence="14">
        <dbReference type="Rhea" id="RHEA:78508"/>
    </physiologicalReaction>
</comment>
<evidence type="ECO:0000256" key="4">
    <source>
        <dbReference type="ARBA" id="ARBA00018517"/>
    </source>
</evidence>
<dbReference type="VEuPathDB" id="FungiDB:PHYBLDRAFT_125845"/>
<evidence type="ECO:0000256" key="13">
    <source>
        <dbReference type="ARBA" id="ARBA00025783"/>
    </source>
</evidence>
<dbReference type="OrthoDB" id="194443at2759"/>
<dbReference type="CDD" id="cd02440">
    <property type="entry name" value="AdoMet_MTases"/>
    <property type="match status" value="1"/>
</dbReference>
<keyword evidence="6" id="KW-0597">Phosphoprotein</keyword>
<comment type="similarity">
    <text evidence="13">Belongs to the methyltransferase superfamily. Trimethylguanosine synthase family.</text>
</comment>
<dbReference type="STRING" id="763407.A0A162U1L4"/>
<organism evidence="23 24">
    <name type="scientific">Phycomyces blakesleeanus (strain ATCC 8743b / DSM 1359 / FGSC 10004 / NBRC 33097 / NRRL 1555)</name>
    <dbReference type="NCBI Taxonomy" id="763407"/>
    <lineage>
        <taxon>Eukaryota</taxon>
        <taxon>Fungi</taxon>
        <taxon>Fungi incertae sedis</taxon>
        <taxon>Mucoromycota</taxon>
        <taxon>Mucoromycotina</taxon>
        <taxon>Mucoromycetes</taxon>
        <taxon>Mucorales</taxon>
        <taxon>Phycomycetaceae</taxon>
        <taxon>Phycomyces</taxon>
    </lineage>
</organism>
<dbReference type="Proteomes" id="UP000077315">
    <property type="component" value="Unassembled WGS sequence"/>
</dbReference>
<sequence length="212" mass="23909">MEKYFYQRYSYFSKFDQGILMDKEGWYSVTPEKIAIVTAERCRADVIIDAFCGCGGNSIQFAFTCERVIAIDLDPVKLHCARNNARIYGVEDRIEFIQGDFFKLAPTLQADVVFLSPPWGGPDYIGASVFDLHTMIPGDGTNIFEVASRITPNIAYFLPRNTDPDQIGRLAGPGGTCEIEKTYLRGSLKALNVYYGELVNPYLLEEEQKQEI</sequence>
<evidence type="ECO:0000256" key="11">
    <source>
        <dbReference type="ARBA" id="ARBA00023163"/>
    </source>
</evidence>
<keyword evidence="7" id="KW-0489">Methyltransferase</keyword>
<dbReference type="GO" id="GO:0005730">
    <property type="term" value="C:nucleolus"/>
    <property type="evidence" value="ECO:0007669"/>
    <property type="project" value="UniProtKB-SubCell"/>
</dbReference>
<dbReference type="GO" id="GO:0071164">
    <property type="term" value="F:RNA cap trimethylguanosine synthase activity"/>
    <property type="evidence" value="ECO:0007669"/>
    <property type="project" value="TreeGrafter"/>
</dbReference>
<dbReference type="Gene3D" id="3.40.50.150">
    <property type="entry name" value="Vaccinia Virus protein VP39"/>
    <property type="match status" value="1"/>
</dbReference>
<evidence type="ECO:0000256" key="5">
    <source>
        <dbReference type="ARBA" id="ARBA00022490"/>
    </source>
</evidence>
<gene>
    <name evidence="23" type="ORF">PHYBLDRAFT_125845</name>
</gene>
<dbReference type="InParanoid" id="A0A162U1L4"/>
<evidence type="ECO:0000313" key="24">
    <source>
        <dbReference type="Proteomes" id="UP000077315"/>
    </source>
</evidence>
<comment type="catalytic activity">
    <reaction evidence="16">
        <text>a 5'-end (N(2),N(7)-dimethyl 5'-triphosphoguanosine)-ribonucleoside in snRNA + S-adenosyl-L-methionine = a 5'-end (N(2),N(2),N(7)-trimethyl 5'-triphosphoguanosine)-ribonucleoside in snRNA + S-adenosyl-L-homocysteine + H(+)</text>
        <dbReference type="Rhea" id="RHEA:78479"/>
        <dbReference type="Rhea" id="RHEA-COMP:19087"/>
        <dbReference type="Rhea" id="RHEA-COMP:19089"/>
        <dbReference type="ChEBI" id="CHEBI:15378"/>
        <dbReference type="ChEBI" id="CHEBI:57856"/>
        <dbReference type="ChEBI" id="CHEBI:59789"/>
        <dbReference type="ChEBI" id="CHEBI:167623"/>
        <dbReference type="ChEBI" id="CHEBI:172880"/>
    </reaction>
    <physiologicalReaction direction="left-to-right" evidence="16">
        <dbReference type="Rhea" id="RHEA:78480"/>
    </physiologicalReaction>
</comment>
<dbReference type="GO" id="GO:0005737">
    <property type="term" value="C:cytoplasm"/>
    <property type="evidence" value="ECO:0007669"/>
    <property type="project" value="UniProtKB-SubCell"/>
</dbReference>
<evidence type="ECO:0000256" key="12">
    <source>
        <dbReference type="ARBA" id="ARBA00023242"/>
    </source>
</evidence>
<evidence type="ECO:0000256" key="1">
    <source>
        <dbReference type="ARBA" id="ARBA00004408"/>
    </source>
</evidence>
<comment type="subcellular location">
    <subcellularLocation>
        <location evidence="2">Cytoplasm</location>
    </subcellularLocation>
    <subcellularLocation>
        <location evidence="1">Nucleus</location>
        <location evidence="1">Cajal body</location>
    </subcellularLocation>
    <subcellularLocation>
        <location evidence="3">Nucleus</location>
        <location evidence="3">Nucleolus</location>
    </subcellularLocation>
</comment>
<keyword evidence="11" id="KW-0804">Transcription</keyword>
<evidence type="ECO:0000256" key="14">
    <source>
        <dbReference type="ARBA" id="ARBA00047418"/>
    </source>
</evidence>
<comment type="catalytic activity">
    <reaction evidence="17">
        <text>a 5'-end (N(7)-methyl 5'-triphosphoguanosine)-ribonucleoside in snRNA + S-adenosyl-L-methionine = a 5'-end (N(2),N(7)-dimethyl 5'-triphosphoguanosine)-ribonucleoside in snRNA + S-adenosyl-L-homocysteine + H(+)</text>
        <dbReference type="Rhea" id="RHEA:78471"/>
        <dbReference type="Rhea" id="RHEA-COMP:19085"/>
        <dbReference type="Rhea" id="RHEA-COMP:19087"/>
        <dbReference type="ChEBI" id="CHEBI:15378"/>
        <dbReference type="ChEBI" id="CHEBI:57856"/>
        <dbReference type="ChEBI" id="CHEBI:59789"/>
        <dbReference type="ChEBI" id="CHEBI:156461"/>
        <dbReference type="ChEBI" id="CHEBI:172880"/>
    </reaction>
    <physiologicalReaction direction="left-to-right" evidence="17">
        <dbReference type="Rhea" id="RHEA:78472"/>
    </physiologicalReaction>
</comment>
<keyword evidence="5" id="KW-0963">Cytoplasm</keyword>
<evidence type="ECO:0000256" key="18">
    <source>
        <dbReference type="ARBA" id="ARBA00049790"/>
    </source>
</evidence>
<reference evidence="24" key="1">
    <citation type="submission" date="2015-06" db="EMBL/GenBank/DDBJ databases">
        <title>Expansion of signal transduction pathways in fungi by whole-genome duplication.</title>
        <authorList>
            <consortium name="DOE Joint Genome Institute"/>
            <person name="Corrochano L.M."/>
            <person name="Kuo A."/>
            <person name="Marcet-Houben M."/>
            <person name="Polaino S."/>
            <person name="Salamov A."/>
            <person name="Villalobos J.M."/>
            <person name="Alvarez M.I."/>
            <person name="Avalos J."/>
            <person name="Benito E.P."/>
            <person name="Benoit I."/>
            <person name="Burger G."/>
            <person name="Camino L.P."/>
            <person name="Canovas D."/>
            <person name="Cerda-Olmedo E."/>
            <person name="Cheng J.-F."/>
            <person name="Dominguez A."/>
            <person name="Elias M."/>
            <person name="Eslava A.P."/>
            <person name="Glaser F."/>
            <person name="Grimwood J."/>
            <person name="Gutierrez G."/>
            <person name="Heitman J."/>
            <person name="Henrissat B."/>
            <person name="Iturriaga E.A."/>
            <person name="Lang B.F."/>
            <person name="Lavin J.L."/>
            <person name="Lee S."/>
            <person name="Li W."/>
            <person name="Lindquist E."/>
            <person name="Lopez-Garcia S."/>
            <person name="Luque E.M."/>
            <person name="Marcos A.T."/>
            <person name="Martin J."/>
            <person name="McCluskey K."/>
            <person name="Medina H.R."/>
            <person name="Miralles-Duran A."/>
            <person name="Miyazaki A."/>
            <person name="Munoz-Torres E."/>
            <person name="Oguiza J.A."/>
            <person name="Ohm R."/>
            <person name="Olmedo M."/>
            <person name="Orejas M."/>
            <person name="Ortiz-Castellanos L."/>
            <person name="Pisabarro A.G."/>
            <person name="Rodriguez-Romero J."/>
            <person name="Ruiz-Herrera J."/>
            <person name="Ruiz-Vazquez R."/>
            <person name="Sanz C."/>
            <person name="Schackwitz W."/>
            <person name="Schmutz J."/>
            <person name="Shahriari M."/>
            <person name="Shelest E."/>
            <person name="Silva-Franco F."/>
            <person name="Soanes D."/>
            <person name="Syed K."/>
            <person name="Tagua V.G."/>
            <person name="Talbot N.J."/>
            <person name="Thon M."/>
            <person name="De vries R.P."/>
            <person name="Wiebenga A."/>
            <person name="Yadav J.S."/>
            <person name="Braun E.L."/>
            <person name="Baker S."/>
            <person name="Garre V."/>
            <person name="Horwitz B."/>
            <person name="Torres-Martinez S."/>
            <person name="Idnurm A."/>
            <person name="Herrera-Estrella A."/>
            <person name="Gabaldon T."/>
            <person name="Grigoriev I.V."/>
        </authorList>
    </citation>
    <scope>NUCLEOTIDE SEQUENCE [LARGE SCALE GENOMIC DNA]</scope>
    <source>
        <strain evidence="24">NRRL 1555(-)</strain>
    </source>
</reference>
<evidence type="ECO:0000256" key="2">
    <source>
        <dbReference type="ARBA" id="ARBA00004496"/>
    </source>
</evidence>
<evidence type="ECO:0000256" key="19">
    <source>
        <dbReference type="ARBA" id="ARBA00057179"/>
    </source>
</evidence>
<evidence type="ECO:0000256" key="9">
    <source>
        <dbReference type="ARBA" id="ARBA00022691"/>
    </source>
</evidence>